<dbReference type="PRINTS" id="PR00344">
    <property type="entry name" value="BCTRLSENSOR"/>
</dbReference>
<comment type="subcellular location">
    <subcellularLocation>
        <location evidence="2">Membrane</location>
        <topology evidence="2">Multi-pass membrane protein</topology>
    </subcellularLocation>
</comment>
<dbReference type="RefSeq" id="WP_248158742.1">
    <property type="nucleotide sequence ID" value="NZ_JAKZAJ010000004.1"/>
</dbReference>
<evidence type="ECO:0000256" key="2">
    <source>
        <dbReference type="ARBA" id="ARBA00004141"/>
    </source>
</evidence>
<keyword evidence="8 15" id="KW-0418">Kinase</keyword>
<dbReference type="EMBL" id="JBHSNL010000006">
    <property type="protein sequence ID" value="MFC5546589.1"/>
    <property type="molecule type" value="Genomic_DNA"/>
</dbReference>
<dbReference type="Gene3D" id="1.10.287.130">
    <property type="match status" value="1"/>
</dbReference>
<evidence type="ECO:0000256" key="3">
    <source>
        <dbReference type="ARBA" id="ARBA00012438"/>
    </source>
</evidence>
<dbReference type="InterPro" id="IPR004358">
    <property type="entry name" value="Sig_transdc_His_kin-like_C"/>
</dbReference>
<dbReference type="InterPro" id="IPR003661">
    <property type="entry name" value="HisK_dim/P_dom"/>
</dbReference>
<dbReference type="Pfam" id="PF00512">
    <property type="entry name" value="HisKA"/>
    <property type="match status" value="1"/>
</dbReference>
<dbReference type="PROSITE" id="PS50109">
    <property type="entry name" value="HIS_KIN"/>
    <property type="match status" value="1"/>
</dbReference>
<dbReference type="InterPro" id="IPR005467">
    <property type="entry name" value="His_kinase_dom"/>
</dbReference>
<keyword evidence="11" id="KW-0902">Two-component regulatory system</keyword>
<keyword evidence="16" id="KW-1185">Reference proteome</keyword>
<organism evidence="15 16">
    <name type="scientific">Marinobacter koreensis</name>
    <dbReference type="NCBI Taxonomy" id="335974"/>
    <lineage>
        <taxon>Bacteria</taxon>
        <taxon>Pseudomonadati</taxon>
        <taxon>Pseudomonadota</taxon>
        <taxon>Gammaproteobacteria</taxon>
        <taxon>Pseudomonadales</taxon>
        <taxon>Marinobacteraceae</taxon>
        <taxon>Marinobacter</taxon>
    </lineage>
</organism>
<dbReference type="InterPro" id="IPR050428">
    <property type="entry name" value="TCS_sensor_his_kinase"/>
</dbReference>
<dbReference type="SUPFAM" id="SSF55874">
    <property type="entry name" value="ATPase domain of HSP90 chaperone/DNA topoisomerase II/histidine kinase"/>
    <property type="match status" value="1"/>
</dbReference>
<dbReference type="EC" id="2.7.13.3" evidence="3"/>
<dbReference type="Proteomes" id="UP001596055">
    <property type="component" value="Unassembled WGS sequence"/>
</dbReference>
<dbReference type="InterPro" id="IPR036890">
    <property type="entry name" value="HATPase_C_sf"/>
</dbReference>
<dbReference type="SMART" id="SM00387">
    <property type="entry name" value="HATPase_c"/>
    <property type="match status" value="1"/>
</dbReference>
<proteinExistence type="predicted"/>
<evidence type="ECO:0000259" key="14">
    <source>
        <dbReference type="PROSITE" id="PS50109"/>
    </source>
</evidence>
<evidence type="ECO:0000256" key="4">
    <source>
        <dbReference type="ARBA" id="ARBA00022553"/>
    </source>
</evidence>
<name>A0ABW0RP65_9GAMM</name>
<dbReference type="Pfam" id="PF02518">
    <property type="entry name" value="HATPase_c"/>
    <property type="match status" value="1"/>
</dbReference>
<evidence type="ECO:0000256" key="13">
    <source>
        <dbReference type="SAM" id="Phobius"/>
    </source>
</evidence>
<evidence type="ECO:0000256" key="7">
    <source>
        <dbReference type="ARBA" id="ARBA00022741"/>
    </source>
</evidence>
<reference evidence="16" key="1">
    <citation type="journal article" date="2019" name="Int. J. Syst. Evol. Microbiol.">
        <title>The Global Catalogue of Microorganisms (GCM) 10K type strain sequencing project: providing services to taxonomists for standard genome sequencing and annotation.</title>
        <authorList>
            <consortium name="The Broad Institute Genomics Platform"/>
            <consortium name="The Broad Institute Genome Sequencing Center for Infectious Disease"/>
            <person name="Wu L."/>
            <person name="Ma J."/>
        </authorList>
    </citation>
    <scope>NUCLEOTIDE SEQUENCE [LARGE SCALE GENOMIC DNA]</scope>
    <source>
        <strain evidence="16">CGMCC 4.1799</strain>
    </source>
</reference>
<dbReference type="PANTHER" id="PTHR45436:SF14">
    <property type="entry name" value="SENSOR PROTEIN QSEC"/>
    <property type="match status" value="1"/>
</dbReference>
<dbReference type="CDD" id="cd00075">
    <property type="entry name" value="HATPase"/>
    <property type="match status" value="1"/>
</dbReference>
<evidence type="ECO:0000256" key="11">
    <source>
        <dbReference type="ARBA" id="ARBA00023012"/>
    </source>
</evidence>
<keyword evidence="7" id="KW-0547">Nucleotide-binding</keyword>
<dbReference type="GO" id="GO:0016301">
    <property type="term" value="F:kinase activity"/>
    <property type="evidence" value="ECO:0007669"/>
    <property type="project" value="UniProtKB-KW"/>
</dbReference>
<dbReference type="InterPro" id="IPR003594">
    <property type="entry name" value="HATPase_dom"/>
</dbReference>
<evidence type="ECO:0000256" key="10">
    <source>
        <dbReference type="ARBA" id="ARBA00022989"/>
    </source>
</evidence>
<evidence type="ECO:0000256" key="12">
    <source>
        <dbReference type="ARBA" id="ARBA00023136"/>
    </source>
</evidence>
<dbReference type="Gene3D" id="3.30.565.10">
    <property type="entry name" value="Histidine kinase-like ATPase, C-terminal domain"/>
    <property type="match status" value="1"/>
</dbReference>
<evidence type="ECO:0000313" key="16">
    <source>
        <dbReference type="Proteomes" id="UP001596055"/>
    </source>
</evidence>
<keyword evidence="9" id="KW-0067">ATP-binding</keyword>
<evidence type="ECO:0000256" key="6">
    <source>
        <dbReference type="ARBA" id="ARBA00022692"/>
    </source>
</evidence>
<keyword evidence="12 13" id="KW-0472">Membrane</keyword>
<dbReference type="PANTHER" id="PTHR45436">
    <property type="entry name" value="SENSOR HISTIDINE KINASE YKOH"/>
    <property type="match status" value="1"/>
</dbReference>
<dbReference type="CDD" id="cd00082">
    <property type="entry name" value="HisKA"/>
    <property type="match status" value="1"/>
</dbReference>
<keyword evidence="4" id="KW-0597">Phosphoprotein</keyword>
<comment type="caution">
    <text evidence="15">The sequence shown here is derived from an EMBL/GenBank/DDBJ whole genome shotgun (WGS) entry which is preliminary data.</text>
</comment>
<keyword evidence="6 13" id="KW-0812">Transmembrane</keyword>
<evidence type="ECO:0000256" key="5">
    <source>
        <dbReference type="ARBA" id="ARBA00022679"/>
    </source>
</evidence>
<sequence>MSLTRKLTILITSTVFLIASVAAIWDFVVSDHQLEELFDAELAQNTRIVQGLVQNLAPDQPTNQLAAILTRTLALPQPANGESNGDDEILPGGAGHKYERKIAFEVWAPNGKPILDTLPMDESRGLQPGFAWRSLTDYRWRTFTLQDPVSGFWIRSAQREDVRDELSREIALANVLPLVVILPLLVIGVIISIQLGFRPLRILEKPIRNMAPERIHPLDDRQAPKEVAGLVQAVNGLLRRLNQALERERRFSADAAHELRTPLSALRLNLERLATRHPEEFDSLTESVDRMVHLVEQMLLLSRVDAGTGFHAEPVNLAELIEQSIADVVPLALKKQIEPELDNQCVLAMVSCHSALINTMMRSLLANAIQYSPPGTRVTTTMREEAGGFLVQICDQGPGIAVEDRERALSRFTRLDQRQGAGAGLGLAIARRIADLHKGSLTLGDRSDGQSGLCVEIWLPASDRKSLTAPVKPE</sequence>
<feature type="transmembrane region" description="Helical" evidence="13">
    <location>
        <begin position="175"/>
        <end position="197"/>
    </location>
</feature>
<dbReference type="InterPro" id="IPR036097">
    <property type="entry name" value="HisK_dim/P_sf"/>
</dbReference>
<gene>
    <name evidence="15" type="ORF">ACFPQA_16105</name>
</gene>
<evidence type="ECO:0000256" key="9">
    <source>
        <dbReference type="ARBA" id="ARBA00022840"/>
    </source>
</evidence>
<dbReference type="SMART" id="SM00388">
    <property type="entry name" value="HisKA"/>
    <property type="match status" value="1"/>
</dbReference>
<keyword evidence="5" id="KW-0808">Transferase</keyword>
<feature type="domain" description="Histidine kinase" evidence="14">
    <location>
        <begin position="254"/>
        <end position="463"/>
    </location>
</feature>
<comment type="catalytic activity">
    <reaction evidence="1">
        <text>ATP + protein L-histidine = ADP + protein N-phospho-L-histidine.</text>
        <dbReference type="EC" id="2.7.13.3"/>
    </reaction>
</comment>
<protein>
    <recommendedName>
        <fullName evidence="3">histidine kinase</fullName>
        <ecNumber evidence="3">2.7.13.3</ecNumber>
    </recommendedName>
</protein>
<evidence type="ECO:0000256" key="1">
    <source>
        <dbReference type="ARBA" id="ARBA00000085"/>
    </source>
</evidence>
<accession>A0ABW0RP65</accession>
<keyword evidence="10 13" id="KW-1133">Transmembrane helix</keyword>
<evidence type="ECO:0000313" key="15">
    <source>
        <dbReference type="EMBL" id="MFC5546589.1"/>
    </source>
</evidence>
<evidence type="ECO:0000256" key="8">
    <source>
        <dbReference type="ARBA" id="ARBA00022777"/>
    </source>
</evidence>
<dbReference type="SUPFAM" id="SSF47384">
    <property type="entry name" value="Homodimeric domain of signal transducing histidine kinase"/>
    <property type="match status" value="1"/>
</dbReference>